<dbReference type="Gene3D" id="1.10.287.130">
    <property type="match status" value="1"/>
</dbReference>
<dbReference type="SMART" id="SM00304">
    <property type="entry name" value="HAMP"/>
    <property type="match status" value="1"/>
</dbReference>
<name>A0A939BRJ9_9BACL</name>
<dbReference type="Proteomes" id="UP000717624">
    <property type="component" value="Unassembled WGS sequence"/>
</dbReference>
<reference evidence="17" key="1">
    <citation type="submission" date="2021-01" db="EMBL/GenBank/DDBJ databases">
        <title>Genomic Encyclopedia of Type Strains, Phase IV (KMG-IV): sequencing the most valuable type-strain genomes for metagenomic binning, comparative biology and taxonomic classification.</title>
        <authorList>
            <person name="Goeker M."/>
        </authorList>
    </citation>
    <scope>NUCLEOTIDE SEQUENCE</scope>
    <source>
        <strain evidence="17">DSM 25523</strain>
    </source>
</reference>
<feature type="transmembrane region" description="Helical" evidence="14">
    <location>
        <begin position="181"/>
        <end position="199"/>
    </location>
</feature>
<keyword evidence="6 17" id="KW-0808">Transferase</keyword>
<dbReference type="SUPFAM" id="SSF55874">
    <property type="entry name" value="ATPase domain of HSP90 chaperone/DNA topoisomerase II/histidine kinase"/>
    <property type="match status" value="1"/>
</dbReference>
<dbReference type="SMART" id="SM00388">
    <property type="entry name" value="HisKA"/>
    <property type="match status" value="1"/>
</dbReference>
<keyword evidence="4" id="KW-1003">Cell membrane</keyword>
<keyword evidence="13 14" id="KW-0472">Membrane</keyword>
<evidence type="ECO:0000256" key="2">
    <source>
        <dbReference type="ARBA" id="ARBA00004651"/>
    </source>
</evidence>
<dbReference type="InterPro" id="IPR036890">
    <property type="entry name" value="HATPase_C_sf"/>
</dbReference>
<keyword evidence="11 14" id="KW-1133">Transmembrane helix</keyword>
<accession>A0A939BRJ9</accession>
<dbReference type="CDD" id="cd00075">
    <property type="entry name" value="HATPase"/>
    <property type="match status" value="1"/>
</dbReference>
<evidence type="ECO:0000256" key="10">
    <source>
        <dbReference type="ARBA" id="ARBA00022840"/>
    </source>
</evidence>
<keyword evidence="9 17" id="KW-0418">Kinase</keyword>
<evidence type="ECO:0000256" key="13">
    <source>
        <dbReference type="ARBA" id="ARBA00023136"/>
    </source>
</evidence>
<dbReference type="InterPro" id="IPR004358">
    <property type="entry name" value="Sig_transdc_His_kin-like_C"/>
</dbReference>
<feature type="transmembrane region" description="Helical" evidence="14">
    <location>
        <begin position="15"/>
        <end position="37"/>
    </location>
</feature>
<dbReference type="AlphaFoldDB" id="A0A939BRJ9"/>
<dbReference type="GO" id="GO:0005524">
    <property type="term" value="F:ATP binding"/>
    <property type="evidence" value="ECO:0007669"/>
    <property type="project" value="UniProtKB-KW"/>
</dbReference>
<evidence type="ECO:0000313" key="17">
    <source>
        <dbReference type="EMBL" id="MBM7589533.1"/>
    </source>
</evidence>
<evidence type="ECO:0000256" key="11">
    <source>
        <dbReference type="ARBA" id="ARBA00022989"/>
    </source>
</evidence>
<evidence type="ECO:0000256" key="12">
    <source>
        <dbReference type="ARBA" id="ARBA00023012"/>
    </source>
</evidence>
<feature type="domain" description="Histidine kinase" evidence="15">
    <location>
        <begin position="261"/>
        <end position="468"/>
    </location>
</feature>
<dbReference type="CDD" id="cd00082">
    <property type="entry name" value="HisKA"/>
    <property type="match status" value="1"/>
</dbReference>
<dbReference type="Pfam" id="PF00512">
    <property type="entry name" value="HisKA"/>
    <property type="match status" value="1"/>
</dbReference>
<organism evidence="17 18">
    <name type="scientific">Brevibacillus fulvus</name>
    <dbReference type="NCBI Taxonomy" id="1125967"/>
    <lineage>
        <taxon>Bacteria</taxon>
        <taxon>Bacillati</taxon>
        <taxon>Bacillota</taxon>
        <taxon>Bacilli</taxon>
        <taxon>Bacillales</taxon>
        <taxon>Paenibacillaceae</taxon>
        <taxon>Brevibacillus</taxon>
    </lineage>
</organism>
<evidence type="ECO:0000259" key="15">
    <source>
        <dbReference type="PROSITE" id="PS50109"/>
    </source>
</evidence>
<keyword evidence="18" id="KW-1185">Reference proteome</keyword>
<keyword evidence="8" id="KW-0547">Nucleotide-binding</keyword>
<dbReference type="PROSITE" id="PS50109">
    <property type="entry name" value="HIS_KIN"/>
    <property type="match status" value="1"/>
</dbReference>
<evidence type="ECO:0000256" key="9">
    <source>
        <dbReference type="ARBA" id="ARBA00022777"/>
    </source>
</evidence>
<dbReference type="GO" id="GO:0000155">
    <property type="term" value="F:phosphorelay sensor kinase activity"/>
    <property type="evidence" value="ECO:0007669"/>
    <property type="project" value="InterPro"/>
</dbReference>
<comment type="catalytic activity">
    <reaction evidence="1">
        <text>ATP + protein L-histidine = ADP + protein N-phospho-L-histidine.</text>
        <dbReference type="EC" id="2.7.13.3"/>
    </reaction>
</comment>
<dbReference type="Gene3D" id="6.10.340.10">
    <property type="match status" value="1"/>
</dbReference>
<dbReference type="SMART" id="SM00387">
    <property type="entry name" value="HATPase_c"/>
    <property type="match status" value="1"/>
</dbReference>
<dbReference type="InterPro" id="IPR003660">
    <property type="entry name" value="HAMP_dom"/>
</dbReference>
<dbReference type="InterPro" id="IPR003661">
    <property type="entry name" value="HisK_dim/P_dom"/>
</dbReference>
<comment type="subcellular location">
    <subcellularLocation>
        <location evidence="2">Cell membrane</location>
        <topology evidence="2">Multi-pass membrane protein</topology>
    </subcellularLocation>
</comment>
<dbReference type="SUPFAM" id="SSF158472">
    <property type="entry name" value="HAMP domain-like"/>
    <property type="match status" value="1"/>
</dbReference>
<dbReference type="InterPro" id="IPR036097">
    <property type="entry name" value="HisK_dim/P_sf"/>
</dbReference>
<evidence type="ECO:0000256" key="6">
    <source>
        <dbReference type="ARBA" id="ARBA00022679"/>
    </source>
</evidence>
<dbReference type="SUPFAM" id="SSF47384">
    <property type="entry name" value="Homodimeric domain of signal transducing histidine kinase"/>
    <property type="match status" value="1"/>
</dbReference>
<evidence type="ECO:0000256" key="7">
    <source>
        <dbReference type="ARBA" id="ARBA00022692"/>
    </source>
</evidence>
<keyword evidence="7 14" id="KW-0812">Transmembrane</keyword>
<evidence type="ECO:0000259" key="16">
    <source>
        <dbReference type="PROSITE" id="PS50885"/>
    </source>
</evidence>
<proteinExistence type="predicted"/>
<sequence length="472" mass="53991">MSNLKLKNLPLSRQILLLFMVLTIVLGVSVGILYPFAVKQYLVNNTYTLLEDEFDTLSNHISFNENHVLLPVPAAAPFFLQLLLSRYEYSFDMIVYAENGQELGKRILEPIPNGRDVSRKLFEASAAFQGGTLQHGSLRASGETYFFVSKKMNYQGFPYYLVLFSKSQELNEINSILTRQFFIIFAALLLISWLFAVWFSRYLSNPLRRLEESCQKIAHRQFDIPLTMDREDEIGQLARSFESMKNQLKEYDESQRHFVQNISHELKTPIMAIQGYTQGLMEGIFTGPQAEKGLQIIMEESKRLEKVVEQLLYITKVESISQMLQMGRVDLNELFALIEQRLSVLNPEVKWQINLPDSLIMEGDGEQLSTAFLNILENQLRYAKSMLVINVTYRDGDNKLELSMANDGPPIEESLIPNLFQRFRKGKTGKHGLGLAIARAVFEAHGGSIQAKNEPFGPCFYVQLPTKQKQKS</sequence>
<evidence type="ECO:0000256" key="8">
    <source>
        <dbReference type="ARBA" id="ARBA00022741"/>
    </source>
</evidence>
<gene>
    <name evidence="17" type="ORF">JOD01_001133</name>
</gene>
<dbReference type="PRINTS" id="PR00344">
    <property type="entry name" value="BCTRLSENSOR"/>
</dbReference>
<dbReference type="PANTHER" id="PTHR45528:SF1">
    <property type="entry name" value="SENSOR HISTIDINE KINASE CPXA"/>
    <property type="match status" value="1"/>
</dbReference>
<dbReference type="Gene3D" id="3.30.565.10">
    <property type="entry name" value="Histidine kinase-like ATPase, C-terminal domain"/>
    <property type="match status" value="1"/>
</dbReference>
<evidence type="ECO:0000256" key="14">
    <source>
        <dbReference type="SAM" id="Phobius"/>
    </source>
</evidence>
<dbReference type="Pfam" id="PF00672">
    <property type="entry name" value="HAMP"/>
    <property type="match status" value="1"/>
</dbReference>
<keyword evidence="10" id="KW-0067">ATP-binding</keyword>
<dbReference type="Pfam" id="PF02518">
    <property type="entry name" value="HATPase_c"/>
    <property type="match status" value="1"/>
</dbReference>
<protein>
    <recommendedName>
        <fullName evidence="3">histidine kinase</fullName>
        <ecNumber evidence="3">2.7.13.3</ecNumber>
    </recommendedName>
</protein>
<dbReference type="FunFam" id="1.10.287.130:FF:000001">
    <property type="entry name" value="Two-component sensor histidine kinase"/>
    <property type="match status" value="1"/>
</dbReference>
<dbReference type="PROSITE" id="PS50885">
    <property type="entry name" value="HAMP"/>
    <property type="match status" value="1"/>
</dbReference>
<dbReference type="CDD" id="cd06225">
    <property type="entry name" value="HAMP"/>
    <property type="match status" value="1"/>
</dbReference>
<dbReference type="EC" id="2.7.13.3" evidence="3"/>
<dbReference type="InterPro" id="IPR050398">
    <property type="entry name" value="HssS/ArlS-like"/>
</dbReference>
<dbReference type="PANTHER" id="PTHR45528">
    <property type="entry name" value="SENSOR HISTIDINE KINASE CPXA"/>
    <property type="match status" value="1"/>
</dbReference>
<dbReference type="RefSeq" id="WP_204517265.1">
    <property type="nucleotide sequence ID" value="NZ_BAABIN010000038.1"/>
</dbReference>
<feature type="domain" description="HAMP" evidence="16">
    <location>
        <begin position="201"/>
        <end position="253"/>
    </location>
</feature>
<evidence type="ECO:0000256" key="3">
    <source>
        <dbReference type="ARBA" id="ARBA00012438"/>
    </source>
</evidence>
<evidence type="ECO:0000313" key="18">
    <source>
        <dbReference type="Proteomes" id="UP000717624"/>
    </source>
</evidence>
<evidence type="ECO:0000256" key="1">
    <source>
        <dbReference type="ARBA" id="ARBA00000085"/>
    </source>
</evidence>
<comment type="caution">
    <text evidence="17">The sequence shown here is derived from an EMBL/GenBank/DDBJ whole genome shotgun (WGS) entry which is preliminary data.</text>
</comment>
<evidence type="ECO:0000256" key="5">
    <source>
        <dbReference type="ARBA" id="ARBA00022553"/>
    </source>
</evidence>
<dbReference type="EMBL" id="JAFBEB010000003">
    <property type="protein sequence ID" value="MBM7589533.1"/>
    <property type="molecule type" value="Genomic_DNA"/>
</dbReference>
<keyword evidence="5" id="KW-0597">Phosphoprotein</keyword>
<dbReference type="InterPro" id="IPR003594">
    <property type="entry name" value="HATPase_dom"/>
</dbReference>
<dbReference type="InterPro" id="IPR005467">
    <property type="entry name" value="His_kinase_dom"/>
</dbReference>
<dbReference type="GO" id="GO:0005886">
    <property type="term" value="C:plasma membrane"/>
    <property type="evidence" value="ECO:0007669"/>
    <property type="project" value="UniProtKB-SubCell"/>
</dbReference>
<evidence type="ECO:0000256" key="4">
    <source>
        <dbReference type="ARBA" id="ARBA00022475"/>
    </source>
</evidence>
<keyword evidence="12" id="KW-0902">Two-component regulatory system</keyword>